<reference evidence="1" key="1">
    <citation type="submission" date="2023-07" db="EMBL/GenBank/DDBJ databases">
        <title>draft genome sequence of fig (Ficus carica).</title>
        <authorList>
            <person name="Takahashi T."/>
            <person name="Nishimura K."/>
        </authorList>
    </citation>
    <scope>NUCLEOTIDE SEQUENCE</scope>
</reference>
<name>A0AA88AIY5_FICCA</name>
<dbReference type="Proteomes" id="UP001187192">
    <property type="component" value="Unassembled WGS sequence"/>
</dbReference>
<keyword evidence="2" id="KW-1185">Reference proteome</keyword>
<sequence length="99" mass="11033">MEAKREIPPSGLTPFLELGPILVRALLIFPWEMEIPRIPLVVPSPLFKYLRRDVQIEAPRTVTITIATAGRQAPPTALVLQWRSISAGSSSGQWRWASS</sequence>
<proteinExistence type="predicted"/>
<evidence type="ECO:0000313" key="1">
    <source>
        <dbReference type="EMBL" id="GMN53942.1"/>
    </source>
</evidence>
<comment type="caution">
    <text evidence="1">The sequence shown here is derived from an EMBL/GenBank/DDBJ whole genome shotgun (WGS) entry which is preliminary data.</text>
</comment>
<protein>
    <submittedName>
        <fullName evidence="1">Uncharacterized protein</fullName>
    </submittedName>
</protein>
<evidence type="ECO:0000313" key="2">
    <source>
        <dbReference type="Proteomes" id="UP001187192"/>
    </source>
</evidence>
<dbReference type="Gramene" id="FCD_00023132-RA">
    <property type="protein sequence ID" value="FCD_00023132-RA:cds"/>
    <property type="gene ID" value="FCD_00023132"/>
</dbReference>
<organism evidence="1 2">
    <name type="scientific">Ficus carica</name>
    <name type="common">Common fig</name>
    <dbReference type="NCBI Taxonomy" id="3494"/>
    <lineage>
        <taxon>Eukaryota</taxon>
        <taxon>Viridiplantae</taxon>
        <taxon>Streptophyta</taxon>
        <taxon>Embryophyta</taxon>
        <taxon>Tracheophyta</taxon>
        <taxon>Spermatophyta</taxon>
        <taxon>Magnoliopsida</taxon>
        <taxon>eudicotyledons</taxon>
        <taxon>Gunneridae</taxon>
        <taxon>Pentapetalae</taxon>
        <taxon>rosids</taxon>
        <taxon>fabids</taxon>
        <taxon>Rosales</taxon>
        <taxon>Moraceae</taxon>
        <taxon>Ficeae</taxon>
        <taxon>Ficus</taxon>
    </lineage>
</organism>
<gene>
    <name evidence="1" type="ORF">TIFTF001_023081</name>
</gene>
<dbReference type="EMBL" id="BTGU01000048">
    <property type="protein sequence ID" value="GMN53942.1"/>
    <property type="molecule type" value="Genomic_DNA"/>
</dbReference>
<accession>A0AA88AIY5</accession>
<dbReference type="AlphaFoldDB" id="A0AA88AIY5"/>